<accession>A0A8S1RID0</accession>
<feature type="repeat" description="TPR" evidence="3">
    <location>
        <begin position="64"/>
        <end position="97"/>
    </location>
</feature>
<evidence type="ECO:0000313" key="5">
    <source>
        <dbReference type="Proteomes" id="UP000692954"/>
    </source>
</evidence>
<dbReference type="PANTHER" id="PTHR44943:SF4">
    <property type="entry name" value="TPR REPEAT-CONTAINING PROTEIN MJ0798"/>
    <property type="match status" value="1"/>
</dbReference>
<dbReference type="Pfam" id="PF00515">
    <property type="entry name" value="TPR_1"/>
    <property type="match status" value="1"/>
</dbReference>
<dbReference type="Pfam" id="PF13181">
    <property type="entry name" value="TPR_8"/>
    <property type="match status" value="3"/>
</dbReference>
<evidence type="ECO:0008006" key="6">
    <source>
        <dbReference type="Google" id="ProtNLM"/>
    </source>
</evidence>
<sequence length="660" mass="77670">MQISKSNSSMHLFVDGLINPKETVSDQDDAQKFYKQSQILLQLQRLDEAMQYIDQAIYLKPQYVEAYYLKGDIYRKQKNLKEALKNYEECVKLKTQYYFVYYNIGLILNEMNRKEEAIKNFDISLSYQIKYETLINKGILCLDLFRYEECLLIYDLAIAQQPNCHIAYYSKGFTLYKLKKYEESIESYNKALMLNPQLINGFNNKAVSLSKINKINEAIEYLNYGLKISKNDPVIIFNLIKLYRLTNNLQKSNQLKEIIKNVQPQWQALQKLEEIEKFLEEAKTELLLILDSNQDSFDQKFSQFYQRLDQEYRNLWNYDLEFENTNSTFTQKDEEKIQEIVRESLNTEESQLKHQLLQLEDRVYFQSMYWRLSNYIKVAKKIYQFNEGKNIQQCINEVNQSLEPLLPEQDKILFETKQQKNQAFQTQSTFSSFNAKNNAQDVHLRQIRNKLRKASQKTQVVKSFSKSQSGETKKSTLFSQNKSISEFNSDVTQSSKESYLQYCPLPITEQIINEINLSLGINSFQDQKIGQILKVFSNKTKNNQQLNAEIQKAAISMSASIQNIKCFNQNVEKILQLEQLSNPKLLYIKGLKWIRGIDDTIQILNYFQEQYKLLVEPQSAQLHFQIMASSTYFAKSKNAAQNKKNKLVERTQESCACQIF</sequence>
<dbReference type="InterPro" id="IPR051685">
    <property type="entry name" value="Ycf3/AcsC/BcsC/TPR_MFPF"/>
</dbReference>
<organism evidence="4 5">
    <name type="scientific">Paramecium sonneborni</name>
    <dbReference type="NCBI Taxonomy" id="65129"/>
    <lineage>
        <taxon>Eukaryota</taxon>
        <taxon>Sar</taxon>
        <taxon>Alveolata</taxon>
        <taxon>Ciliophora</taxon>
        <taxon>Intramacronucleata</taxon>
        <taxon>Oligohymenophorea</taxon>
        <taxon>Peniculida</taxon>
        <taxon>Parameciidae</taxon>
        <taxon>Paramecium</taxon>
    </lineage>
</organism>
<feature type="repeat" description="TPR" evidence="3">
    <location>
        <begin position="165"/>
        <end position="198"/>
    </location>
</feature>
<evidence type="ECO:0000256" key="2">
    <source>
        <dbReference type="ARBA" id="ARBA00022803"/>
    </source>
</evidence>
<keyword evidence="1" id="KW-0677">Repeat</keyword>
<protein>
    <recommendedName>
        <fullName evidence="6">Tetratricopeptide repeat protein</fullName>
    </recommendedName>
</protein>
<dbReference type="InterPro" id="IPR019734">
    <property type="entry name" value="TPR_rpt"/>
</dbReference>
<evidence type="ECO:0000256" key="3">
    <source>
        <dbReference type="PROSITE-ProRule" id="PRU00339"/>
    </source>
</evidence>
<dbReference type="SMART" id="SM00028">
    <property type="entry name" value="TPR"/>
    <property type="match status" value="6"/>
</dbReference>
<gene>
    <name evidence="4" type="ORF">PSON_ATCC_30995.1.T1720073</name>
</gene>
<reference evidence="4" key="1">
    <citation type="submission" date="2021-01" db="EMBL/GenBank/DDBJ databases">
        <authorList>
            <consortium name="Genoscope - CEA"/>
            <person name="William W."/>
        </authorList>
    </citation>
    <scope>NUCLEOTIDE SEQUENCE</scope>
</reference>
<dbReference type="PROSITE" id="PS50293">
    <property type="entry name" value="TPR_REGION"/>
    <property type="match status" value="1"/>
</dbReference>
<dbReference type="AlphaFoldDB" id="A0A8S1RID0"/>
<dbReference type="EMBL" id="CAJJDN010000172">
    <property type="protein sequence ID" value="CAD8127022.1"/>
    <property type="molecule type" value="Genomic_DNA"/>
</dbReference>
<dbReference type="OrthoDB" id="19588at2759"/>
<name>A0A8S1RID0_9CILI</name>
<dbReference type="Proteomes" id="UP000692954">
    <property type="component" value="Unassembled WGS sequence"/>
</dbReference>
<feature type="repeat" description="TPR" evidence="3">
    <location>
        <begin position="30"/>
        <end position="63"/>
    </location>
</feature>
<keyword evidence="5" id="KW-1185">Reference proteome</keyword>
<dbReference type="PROSITE" id="PS50005">
    <property type="entry name" value="TPR"/>
    <property type="match status" value="3"/>
</dbReference>
<proteinExistence type="predicted"/>
<evidence type="ECO:0000313" key="4">
    <source>
        <dbReference type="EMBL" id="CAD8127022.1"/>
    </source>
</evidence>
<evidence type="ECO:0000256" key="1">
    <source>
        <dbReference type="ARBA" id="ARBA00022737"/>
    </source>
</evidence>
<dbReference type="PANTHER" id="PTHR44943">
    <property type="entry name" value="CELLULOSE SYNTHASE OPERON PROTEIN C"/>
    <property type="match status" value="1"/>
</dbReference>
<comment type="caution">
    <text evidence="4">The sequence shown here is derived from an EMBL/GenBank/DDBJ whole genome shotgun (WGS) entry which is preliminary data.</text>
</comment>
<keyword evidence="2 3" id="KW-0802">TPR repeat</keyword>